<dbReference type="RefSeq" id="WP_219536578.1">
    <property type="nucleotide sequence ID" value="NZ_JAHKRM010000031.1"/>
</dbReference>
<evidence type="ECO:0008006" key="3">
    <source>
        <dbReference type="Google" id="ProtNLM"/>
    </source>
</evidence>
<sequence>MATYPTVDIVRSGVAGSYTTVSASDQFSAGVNVFLHVKNTTGSAVTPTFVTPGKIAEMDISDLVGGTTPATTGERFYGPFPPNLFAAADGMVTVTWSASGAGITASALRVG</sequence>
<accession>A0ABW4GWT1</accession>
<proteinExistence type="predicted"/>
<name>A0ABW4GWT1_9ACTN</name>
<evidence type="ECO:0000313" key="1">
    <source>
        <dbReference type="EMBL" id="MFD1547015.1"/>
    </source>
</evidence>
<keyword evidence="2" id="KW-1185">Reference proteome</keyword>
<protein>
    <recommendedName>
        <fullName evidence="3">DUF4352 domain-containing protein</fullName>
    </recommendedName>
</protein>
<gene>
    <name evidence="1" type="ORF">ACFSJ0_58955</name>
</gene>
<reference evidence="2" key="1">
    <citation type="journal article" date="2019" name="Int. J. Syst. Evol. Microbiol.">
        <title>The Global Catalogue of Microorganisms (GCM) 10K type strain sequencing project: providing services to taxonomists for standard genome sequencing and annotation.</title>
        <authorList>
            <consortium name="The Broad Institute Genomics Platform"/>
            <consortium name="The Broad Institute Genome Sequencing Center for Infectious Disease"/>
            <person name="Wu L."/>
            <person name="Ma J."/>
        </authorList>
    </citation>
    <scope>NUCLEOTIDE SEQUENCE [LARGE SCALE GENOMIC DNA]</scope>
    <source>
        <strain evidence="2">CGMCC 1.15399</strain>
    </source>
</reference>
<dbReference type="EMBL" id="JBHUCM010000070">
    <property type="protein sequence ID" value="MFD1547015.1"/>
    <property type="molecule type" value="Genomic_DNA"/>
</dbReference>
<dbReference type="Proteomes" id="UP001597097">
    <property type="component" value="Unassembled WGS sequence"/>
</dbReference>
<comment type="caution">
    <text evidence="1">The sequence shown here is derived from an EMBL/GenBank/DDBJ whole genome shotgun (WGS) entry which is preliminary data.</text>
</comment>
<evidence type="ECO:0000313" key="2">
    <source>
        <dbReference type="Proteomes" id="UP001597097"/>
    </source>
</evidence>
<organism evidence="1 2">
    <name type="scientific">Nonomuraea guangzhouensis</name>
    <dbReference type="NCBI Taxonomy" id="1291555"/>
    <lineage>
        <taxon>Bacteria</taxon>
        <taxon>Bacillati</taxon>
        <taxon>Actinomycetota</taxon>
        <taxon>Actinomycetes</taxon>
        <taxon>Streptosporangiales</taxon>
        <taxon>Streptosporangiaceae</taxon>
        <taxon>Nonomuraea</taxon>
    </lineage>
</organism>